<dbReference type="Proteomes" id="UP001144612">
    <property type="component" value="Unassembled WGS sequence"/>
</dbReference>
<comment type="caution">
    <text evidence="2">The sequence shown here is derived from an EMBL/GenBank/DDBJ whole genome shotgun (WGS) entry which is preliminary data.</text>
</comment>
<organism evidence="2 3">
    <name type="scientific">Clostridium brassicae</name>
    <dbReference type="NCBI Taxonomy" id="2999072"/>
    <lineage>
        <taxon>Bacteria</taxon>
        <taxon>Bacillati</taxon>
        <taxon>Bacillota</taxon>
        <taxon>Clostridia</taxon>
        <taxon>Eubacteriales</taxon>
        <taxon>Clostridiaceae</taxon>
        <taxon>Clostridium</taxon>
    </lineage>
</organism>
<reference evidence="2" key="1">
    <citation type="submission" date="2022-12" db="EMBL/GenBank/DDBJ databases">
        <title>Clostridium sp. nov., isolated from industrial wastewater.</title>
        <authorList>
            <person name="Jiayan W."/>
        </authorList>
    </citation>
    <scope>NUCLEOTIDE SEQUENCE</scope>
    <source>
        <strain evidence="2">ZC22-4</strain>
    </source>
</reference>
<keyword evidence="3" id="KW-1185">Reference proteome</keyword>
<feature type="compositionally biased region" description="Basic and acidic residues" evidence="1">
    <location>
        <begin position="177"/>
        <end position="191"/>
    </location>
</feature>
<protein>
    <recommendedName>
        <fullName evidence="4">Transmembrane protein</fullName>
    </recommendedName>
</protein>
<evidence type="ECO:0000313" key="2">
    <source>
        <dbReference type="EMBL" id="MCY6959206.1"/>
    </source>
</evidence>
<evidence type="ECO:0008006" key="4">
    <source>
        <dbReference type="Google" id="ProtNLM"/>
    </source>
</evidence>
<dbReference type="EMBL" id="JAPQFJ010000011">
    <property type="protein sequence ID" value="MCY6959206.1"/>
    <property type="molecule type" value="Genomic_DNA"/>
</dbReference>
<feature type="compositionally biased region" description="Basic and acidic residues" evidence="1">
    <location>
        <begin position="236"/>
        <end position="266"/>
    </location>
</feature>
<dbReference type="RefSeq" id="WP_268061629.1">
    <property type="nucleotide sequence ID" value="NZ_JAPQFJ010000011.1"/>
</dbReference>
<gene>
    <name evidence="2" type="ORF">OW729_11380</name>
</gene>
<feature type="compositionally biased region" description="Basic and acidic residues" evidence="1">
    <location>
        <begin position="279"/>
        <end position="319"/>
    </location>
</feature>
<accession>A0ABT4DDI4</accession>
<feature type="region of interest" description="Disordered" evidence="1">
    <location>
        <begin position="177"/>
        <end position="199"/>
    </location>
</feature>
<proteinExistence type="predicted"/>
<feature type="region of interest" description="Disordered" evidence="1">
    <location>
        <begin position="234"/>
        <end position="319"/>
    </location>
</feature>
<evidence type="ECO:0000313" key="3">
    <source>
        <dbReference type="Proteomes" id="UP001144612"/>
    </source>
</evidence>
<sequence>MATKKSYSRYFIILQEDEKGFSTDVNKFPTGYTKIEKKNDKCKVSYYVQNLKKDKEPYYMVLICNSKDTKKLIKLGEMNLDNFGSSEVSYEYEVSNLASSGIGMDAIKGACIVNFKDVNMSVALTGFINGVKLDNWKAYSIIEPKEKFRDSEVDKNIEQDIEVSNDNKEVNIKDTSTKGIQEEKMQDEIDSNKNSTESNMFDEYESDIEKFKNINKDVKDIDDLNKSSNEVDDIDSEAKCVAKSSEKVELDREVNLSDQTDEHSENVDSINQVDQTEDNSYKQEEYRKSEERDKKSKNKCKEDKEDKNKEDKNKIGKDDKDEYPLGATGKFFKNLAKDLEEVYDICPEMGKCKWYKVPVEQLETINPLIDFRIYNMLYYPMSYYYPYIKKQGHYLIGYKCDSNGDMKYLVYAIPGTKMVYDQPFGGTTGFTTWTCKKYDDDKMHSKGYWVMFYDFKNCRVMIPVM</sequence>
<name>A0ABT4DDI4_9CLOT</name>
<evidence type="ECO:0000256" key="1">
    <source>
        <dbReference type="SAM" id="MobiDB-lite"/>
    </source>
</evidence>